<evidence type="ECO:0000256" key="10">
    <source>
        <dbReference type="ARBA" id="ARBA00023180"/>
    </source>
</evidence>
<keyword evidence="11" id="KW-0628">Postsynaptic cell membrane</keyword>
<dbReference type="EMBL" id="CAHIKZ030000325">
    <property type="protein sequence ID" value="CAE1168550.1"/>
    <property type="molecule type" value="Genomic_DNA"/>
</dbReference>
<evidence type="ECO:0000256" key="8">
    <source>
        <dbReference type="ARBA" id="ARBA00023136"/>
    </source>
</evidence>
<dbReference type="InterPro" id="IPR019594">
    <property type="entry name" value="Glu/Gly-bd"/>
</dbReference>
<dbReference type="InterPro" id="IPR015683">
    <property type="entry name" value="Ionotropic_Glu_rcpt"/>
</dbReference>
<organism evidence="21 22">
    <name type="scientific">Acanthosepion pharaonis</name>
    <name type="common">Pharaoh cuttlefish</name>
    <name type="synonym">Sepia pharaonis</name>
    <dbReference type="NCBI Taxonomy" id="158019"/>
    <lineage>
        <taxon>Eukaryota</taxon>
        <taxon>Metazoa</taxon>
        <taxon>Spiralia</taxon>
        <taxon>Lophotrochozoa</taxon>
        <taxon>Mollusca</taxon>
        <taxon>Cephalopoda</taxon>
        <taxon>Coleoidea</taxon>
        <taxon>Decapodiformes</taxon>
        <taxon>Sepiida</taxon>
        <taxon>Sepiina</taxon>
        <taxon>Sepiidae</taxon>
        <taxon>Acanthosepion</taxon>
    </lineage>
</organism>
<feature type="site" description="Crucial to convey clamshell closure to channel opening" evidence="16">
    <location>
        <position position="533"/>
    </location>
</feature>
<evidence type="ECO:0000256" key="16">
    <source>
        <dbReference type="PIRSR" id="PIRSR601508-2"/>
    </source>
</evidence>
<keyword evidence="13" id="KW-0407">Ion channel</keyword>
<feature type="domain" description="Ionotropic glutamate receptor C-terminal" evidence="18">
    <location>
        <begin position="430"/>
        <end position="538"/>
    </location>
</feature>
<feature type="domain" description="Ionotropic glutamate receptor L-glutamate and glycine-binding" evidence="20">
    <location>
        <begin position="319"/>
        <end position="416"/>
    </location>
</feature>
<feature type="binding site" evidence="15">
    <location>
        <position position="389"/>
    </location>
    <ligand>
        <name>L-glutamate</name>
        <dbReference type="ChEBI" id="CHEBI:29985"/>
    </ligand>
</feature>
<evidence type="ECO:0000256" key="3">
    <source>
        <dbReference type="ARBA" id="ARBA00022475"/>
    </source>
</evidence>
<evidence type="ECO:0000256" key="17">
    <source>
        <dbReference type="SAM" id="Phobius"/>
    </source>
</evidence>
<dbReference type="PANTHER" id="PTHR18966">
    <property type="entry name" value="IONOTROPIC GLUTAMATE RECEPTOR"/>
    <property type="match status" value="1"/>
</dbReference>
<dbReference type="Gene3D" id="3.40.50.2300">
    <property type="match status" value="1"/>
</dbReference>
<dbReference type="PRINTS" id="PR00177">
    <property type="entry name" value="NMDARECEPTOR"/>
</dbReference>
<keyword evidence="2" id="KW-0813">Transport</keyword>
<evidence type="ECO:0000313" key="22">
    <source>
        <dbReference type="Proteomes" id="UP000597762"/>
    </source>
</evidence>
<dbReference type="GO" id="GO:0045211">
    <property type="term" value="C:postsynaptic membrane"/>
    <property type="evidence" value="ECO:0007669"/>
    <property type="project" value="UniProtKB-SubCell"/>
</dbReference>
<evidence type="ECO:0000259" key="20">
    <source>
        <dbReference type="Pfam" id="PF10613"/>
    </source>
</evidence>
<dbReference type="SUPFAM" id="SSF53822">
    <property type="entry name" value="Periplasmic binding protein-like I"/>
    <property type="match status" value="1"/>
</dbReference>
<dbReference type="OrthoDB" id="5984008at2759"/>
<feature type="domain" description="Receptor ligand binding region" evidence="19">
    <location>
        <begin position="1"/>
        <end position="108"/>
    </location>
</feature>
<keyword evidence="10" id="KW-0325">Glycoprotein</keyword>
<evidence type="ECO:0000256" key="4">
    <source>
        <dbReference type="ARBA" id="ARBA00022692"/>
    </source>
</evidence>
<evidence type="ECO:0000256" key="2">
    <source>
        <dbReference type="ARBA" id="ARBA00022448"/>
    </source>
</evidence>
<dbReference type="Gene3D" id="3.40.190.10">
    <property type="entry name" value="Periplasmic binding protein-like II"/>
    <property type="match status" value="1"/>
</dbReference>
<comment type="caution">
    <text evidence="21">The sequence shown here is derived from an EMBL/GenBank/DDBJ whole genome shotgun (WGS) entry which is preliminary data.</text>
</comment>
<evidence type="ECO:0000259" key="19">
    <source>
        <dbReference type="Pfam" id="PF01094"/>
    </source>
</evidence>
<dbReference type="GO" id="GO:0038023">
    <property type="term" value="F:signaling receptor activity"/>
    <property type="evidence" value="ECO:0007669"/>
    <property type="project" value="InterPro"/>
</dbReference>
<dbReference type="InterPro" id="IPR001828">
    <property type="entry name" value="ANF_lig-bd_rcpt"/>
</dbReference>
<dbReference type="InterPro" id="IPR028082">
    <property type="entry name" value="Peripla_BP_I"/>
</dbReference>
<dbReference type="Pfam" id="PF10613">
    <property type="entry name" value="Lig_chan-Glu_bd"/>
    <property type="match status" value="1"/>
</dbReference>
<keyword evidence="3" id="KW-1003">Cell membrane</keyword>
<keyword evidence="4 17" id="KW-0812">Transmembrane</keyword>
<dbReference type="Pfam" id="PF01094">
    <property type="entry name" value="ANF_receptor"/>
    <property type="match status" value="1"/>
</dbReference>
<feature type="transmembrane region" description="Helical" evidence="17">
    <location>
        <begin position="433"/>
        <end position="451"/>
    </location>
</feature>
<dbReference type="SUPFAM" id="SSF53850">
    <property type="entry name" value="Periplasmic binding protein-like II"/>
    <property type="match status" value="1"/>
</dbReference>
<evidence type="ECO:0000256" key="12">
    <source>
        <dbReference type="ARBA" id="ARBA00023286"/>
    </source>
</evidence>
<evidence type="ECO:0000256" key="1">
    <source>
        <dbReference type="ARBA" id="ARBA00004651"/>
    </source>
</evidence>
<evidence type="ECO:0000256" key="6">
    <source>
        <dbReference type="ARBA" id="ARBA00023018"/>
    </source>
</evidence>
<sequence length="543" mass="61913">MASLISRFGYSWVNVICQDRYEDDGFLSRFYEESTAYGIKTEQNGTISRSDNWTELQHKLKRFQRSAFKIIVIHCEVFVMRRVVQIGRMLNLFSNNYVWFLSDYATEHNRKADYSLPVGLVGLERTEPDGYANRVSSTLRTLLQYLQSDPVLDWGSSDISLTDYANYSLIYNYTSETWIRDLKVSLESPDEMAVPIGDGFIPTRTNYSFQVLNLVTDLGGSKIWKEVGSLDNFYVNLSTMVELPGKRHNSTHRTRKLYRVITKISPPFIMQKEAFTENGECYSYAPCVQLQSGNDSDLSNAFEDYLLTNRYDHKKYVVSCCTGVTIDILVKLATDMEFDFILFFLKEPPSGGDSDSGDANQTMYGSEIWNDTLQYLEEDLADIVAGPLSITVERMKYITYTEVYFYTGFSMITMKKERETSMDAFLKPFSVEVWLGIVISATVTAVATSLFEWNSPFGLNPKGRKRERNYTLGSALTMVYSVLFGHIVRTKSPKSWPGKVLQNFWAGLAIFIIASYTANLAAYLAGRSEQSDLLSINDKRVSN</sequence>
<keyword evidence="5 17" id="KW-1133">Transmembrane helix</keyword>
<feature type="binding site" evidence="15">
    <location>
        <position position="387"/>
    </location>
    <ligand>
        <name>L-glutamate</name>
        <dbReference type="ChEBI" id="CHEBI:29985"/>
    </ligand>
</feature>
<keyword evidence="7" id="KW-0406">Ion transport</keyword>
<evidence type="ECO:0000256" key="7">
    <source>
        <dbReference type="ARBA" id="ARBA00023065"/>
    </source>
</evidence>
<feature type="transmembrane region" description="Helical" evidence="17">
    <location>
        <begin position="504"/>
        <end position="525"/>
    </location>
</feature>
<keyword evidence="22" id="KW-1185">Reference proteome</keyword>
<protein>
    <submittedName>
        <fullName evidence="21">GRIN3A</fullName>
    </submittedName>
</protein>
<proteinExistence type="predicted"/>
<name>A0A812B4H5_ACAPH</name>
<evidence type="ECO:0000256" key="9">
    <source>
        <dbReference type="ARBA" id="ARBA00023170"/>
    </source>
</evidence>
<evidence type="ECO:0000256" key="11">
    <source>
        <dbReference type="ARBA" id="ARBA00023257"/>
    </source>
</evidence>
<dbReference type="InterPro" id="IPR001320">
    <property type="entry name" value="Iontro_rcpt_C"/>
</dbReference>
<evidence type="ECO:0000313" key="21">
    <source>
        <dbReference type="EMBL" id="CAE1168550.1"/>
    </source>
</evidence>
<keyword evidence="12" id="KW-1071">Ligand-gated ion channel</keyword>
<keyword evidence="6" id="KW-0770">Synapse</keyword>
<dbReference type="AlphaFoldDB" id="A0A812B4H5"/>
<gene>
    <name evidence="21" type="ORF">SPHA_10096</name>
</gene>
<evidence type="ECO:0000256" key="13">
    <source>
        <dbReference type="ARBA" id="ARBA00023303"/>
    </source>
</evidence>
<reference evidence="21" key="1">
    <citation type="submission" date="2021-01" db="EMBL/GenBank/DDBJ databases">
        <authorList>
            <person name="Li R."/>
            <person name="Bekaert M."/>
        </authorList>
    </citation>
    <scope>NUCLEOTIDE SEQUENCE</scope>
    <source>
        <strain evidence="21">Farmed</strain>
    </source>
</reference>
<keyword evidence="9" id="KW-0675">Receptor</keyword>
<accession>A0A812B4H5</accession>
<feature type="transmembrane region" description="Helical" evidence="17">
    <location>
        <begin position="472"/>
        <end position="489"/>
    </location>
</feature>
<dbReference type="InterPro" id="IPR001508">
    <property type="entry name" value="Iono_Glu_rcpt_met"/>
</dbReference>
<comment type="subcellular location">
    <subcellularLocation>
        <location evidence="1">Cell membrane</location>
        <topology evidence="1">Multi-pass membrane protein</topology>
    </subcellularLocation>
    <subcellularLocation>
        <location evidence="14">Postsynaptic cell membrane</location>
    </subcellularLocation>
</comment>
<evidence type="ECO:0000256" key="5">
    <source>
        <dbReference type="ARBA" id="ARBA00022989"/>
    </source>
</evidence>
<evidence type="ECO:0000256" key="15">
    <source>
        <dbReference type="PIRSR" id="PIRSR601508-1"/>
    </source>
</evidence>
<keyword evidence="8 17" id="KW-0472">Membrane</keyword>
<evidence type="ECO:0000259" key="18">
    <source>
        <dbReference type="Pfam" id="PF00060"/>
    </source>
</evidence>
<dbReference type="Pfam" id="PF00060">
    <property type="entry name" value="Lig_chan"/>
    <property type="match status" value="1"/>
</dbReference>
<evidence type="ECO:0000256" key="14">
    <source>
        <dbReference type="ARBA" id="ARBA00034100"/>
    </source>
</evidence>
<feature type="binding site" evidence="15">
    <location>
        <position position="394"/>
    </location>
    <ligand>
        <name>L-glutamate</name>
        <dbReference type="ChEBI" id="CHEBI:29985"/>
    </ligand>
</feature>
<dbReference type="GO" id="GO:0015276">
    <property type="term" value="F:ligand-gated monoatomic ion channel activity"/>
    <property type="evidence" value="ECO:0007669"/>
    <property type="project" value="InterPro"/>
</dbReference>
<dbReference type="Proteomes" id="UP000597762">
    <property type="component" value="Unassembled WGS sequence"/>
</dbReference>